<dbReference type="Gene3D" id="3.40.630.30">
    <property type="match status" value="1"/>
</dbReference>
<keyword evidence="2" id="KW-0808">Transferase</keyword>
<dbReference type="AlphaFoldDB" id="A0A3M8SSB1"/>
<dbReference type="InterPro" id="IPR053144">
    <property type="entry name" value="Acetyltransferase_Butenolide"/>
</dbReference>
<dbReference type="Pfam" id="PF13508">
    <property type="entry name" value="Acetyltransf_7"/>
    <property type="match status" value="1"/>
</dbReference>
<dbReference type="PANTHER" id="PTHR43233">
    <property type="entry name" value="FAMILY N-ACETYLTRANSFERASE, PUTATIVE (AFU_ORTHOLOGUE AFUA_6G03350)-RELATED"/>
    <property type="match status" value="1"/>
</dbReference>
<dbReference type="CDD" id="cd04301">
    <property type="entry name" value="NAT_SF"/>
    <property type="match status" value="1"/>
</dbReference>
<organism evidence="2 3">
    <name type="scientific">Montanilutibacter psychrotolerans</name>
    <dbReference type="NCBI Taxonomy" id="1327343"/>
    <lineage>
        <taxon>Bacteria</taxon>
        <taxon>Pseudomonadati</taxon>
        <taxon>Pseudomonadota</taxon>
        <taxon>Gammaproteobacteria</taxon>
        <taxon>Lysobacterales</taxon>
        <taxon>Lysobacteraceae</taxon>
        <taxon>Montanilutibacter</taxon>
    </lineage>
</organism>
<dbReference type="InterPro" id="IPR016181">
    <property type="entry name" value="Acyl_CoA_acyltransferase"/>
</dbReference>
<proteinExistence type="predicted"/>
<comment type="caution">
    <text evidence="2">The sequence shown here is derived from an EMBL/GenBank/DDBJ whole genome shotgun (WGS) entry which is preliminary data.</text>
</comment>
<protein>
    <submittedName>
        <fullName evidence="2">N-acetyltransferase</fullName>
    </submittedName>
</protein>
<reference evidence="2 3" key="1">
    <citation type="submission" date="2018-11" db="EMBL/GenBank/DDBJ databases">
        <title>Lysobacter cryohumiis sp. nov., isolated from soil in the Tianshan Mountains, Xinjiang, China.</title>
        <authorList>
            <person name="Luo Y."/>
            <person name="Sheng H."/>
        </authorList>
    </citation>
    <scope>NUCLEOTIDE SEQUENCE [LARGE SCALE GENOMIC DNA]</scope>
    <source>
        <strain evidence="2 3">ZS60</strain>
    </source>
</reference>
<keyword evidence="3" id="KW-1185">Reference proteome</keyword>
<dbReference type="Proteomes" id="UP000267049">
    <property type="component" value="Unassembled WGS sequence"/>
</dbReference>
<evidence type="ECO:0000259" key="1">
    <source>
        <dbReference type="PROSITE" id="PS51186"/>
    </source>
</evidence>
<dbReference type="EMBL" id="RIBS01000010">
    <property type="protein sequence ID" value="RNF82094.1"/>
    <property type="molecule type" value="Genomic_DNA"/>
</dbReference>
<dbReference type="PROSITE" id="PS51186">
    <property type="entry name" value="GNAT"/>
    <property type="match status" value="1"/>
</dbReference>
<evidence type="ECO:0000313" key="2">
    <source>
        <dbReference type="EMBL" id="RNF82094.1"/>
    </source>
</evidence>
<dbReference type="OrthoDB" id="3216107at2"/>
<evidence type="ECO:0000313" key="3">
    <source>
        <dbReference type="Proteomes" id="UP000267049"/>
    </source>
</evidence>
<dbReference type="PANTHER" id="PTHR43233:SF1">
    <property type="entry name" value="FAMILY N-ACETYLTRANSFERASE, PUTATIVE (AFU_ORTHOLOGUE AFUA_6G03350)-RELATED"/>
    <property type="match status" value="1"/>
</dbReference>
<gene>
    <name evidence="2" type="ORF">EER27_15700</name>
</gene>
<dbReference type="InterPro" id="IPR000182">
    <property type="entry name" value="GNAT_dom"/>
</dbReference>
<sequence>MFETTLPGHVVSTDVSRIQIDDLHDFLDQHSTWARGIPRETVGRAIAHSLNFGMYEDDDAARMVAFCRIVTDYATFGNLVDVFVAPDRRGRGLSKLLMSAVMAHPIVSGLRRFTLATNDAHSLYAKYGFTPLNSPETFMEIYRPGIYRT</sequence>
<feature type="domain" description="N-acetyltransferase" evidence="1">
    <location>
        <begin position="13"/>
        <end position="149"/>
    </location>
</feature>
<dbReference type="GO" id="GO:0016747">
    <property type="term" value="F:acyltransferase activity, transferring groups other than amino-acyl groups"/>
    <property type="evidence" value="ECO:0007669"/>
    <property type="project" value="InterPro"/>
</dbReference>
<name>A0A3M8SSB1_9GAMM</name>
<dbReference type="SUPFAM" id="SSF55729">
    <property type="entry name" value="Acyl-CoA N-acyltransferases (Nat)"/>
    <property type="match status" value="1"/>
</dbReference>
<accession>A0A3M8SSB1</accession>